<dbReference type="STRING" id="362413.RC62_1701"/>
<proteinExistence type="predicted"/>
<dbReference type="Proteomes" id="UP000050443">
    <property type="component" value="Unassembled WGS sequence"/>
</dbReference>
<accession>A0A0Q0WRA3</accession>
<evidence type="ECO:0000313" key="2">
    <source>
        <dbReference type="Proteomes" id="UP000050443"/>
    </source>
</evidence>
<protein>
    <submittedName>
        <fullName evidence="1">Uncharacterized protein</fullName>
    </submittedName>
</protein>
<comment type="caution">
    <text evidence="1">The sequence shown here is derived from an EMBL/GenBank/DDBJ whole genome shotgun (WGS) entry which is preliminary data.</text>
</comment>
<dbReference type="AlphaFoldDB" id="A0A0Q0WRA3"/>
<organism evidence="1 2">
    <name type="scientific">Flavobacterium aquidurense</name>
    <dbReference type="NCBI Taxonomy" id="362413"/>
    <lineage>
        <taxon>Bacteria</taxon>
        <taxon>Pseudomonadati</taxon>
        <taxon>Bacteroidota</taxon>
        <taxon>Flavobacteriia</taxon>
        <taxon>Flavobacteriales</taxon>
        <taxon>Flavobacteriaceae</taxon>
        <taxon>Flavobacterium</taxon>
    </lineage>
</organism>
<gene>
    <name evidence="1" type="ORF">RC62_1701</name>
</gene>
<sequence length="46" mass="5204">MIFKVANIQLIIYCAISYSKNIYFALKSVFQGILSVEKGVLNMNDC</sequence>
<evidence type="ECO:0000313" key="1">
    <source>
        <dbReference type="EMBL" id="KQB38347.1"/>
    </source>
</evidence>
<dbReference type="PATRIC" id="fig|362413.3.peg.1655"/>
<reference evidence="1 2" key="1">
    <citation type="submission" date="2014-09" db="EMBL/GenBank/DDBJ databases">
        <title>Genome sequence of Flavobacterium aquidurense RC62.</title>
        <authorList>
            <person name="Kim J.F."/>
            <person name="Kwak M.-J."/>
        </authorList>
    </citation>
    <scope>NUCLEOTIDE SEQUENCE [LARGE SCALE GENOMIC DNA]</scope>
    <source>
        <strain evidence="1 2">RC62</strain>
    </source>
</reference>
<dbReference type="EMBL" id="JRLF01000014">
    <property type="protein sequence ID" value="KQB38347.1"/>
    <property type="molecule type" value="Genomic_DNA"/>
</dbReference>
<name>A0A0Q0WRA3_9FLAO</name>